<organism evidence="3 4">
    <name type="scientific">Frankliniella occidentalis</name>
    <name type="common">Western flower thrips</name>
    <name type="synonym">Euthrips occidentalis</name>
    <dbReference type="NCBI Taxonomy" id="133901"/>
    <lineage>
        <taxon>Eukaryota</taxon>
        <taxon>Metazoa</taxon>
        <taxon>Ecdysozoa</taxon>
        <taxon>Arthropoda</taxon>
        <taxon>Hexapoda</taxon>
        <taxon>Insecta</taxon>
        <taxon>Pterygota</taxon>
        <taxon>Neoptera</taxon>
        <taxon>Paraneoptera</taxon>
        <taxon>Thysanoptera</taxon>
        <taxon>Terebrantia</taxon>
        <taxon>Thripoidea</taxon>
        <taxon>Thripidae</taxon>
        <taxon>Frankliniella</taxon>
    </lineage>
</organism>
<name>A0A6J1SH29_FRAOC</name>
<gene>
    <name evidence="4" type="primary">LOC113207595</name>
</gene>
<evidence type="ECO:0000313" key="3">
    <source>
        <dbReference type="Proteomes" id="UP000504606"/>
    </source>
</evidence>
<protein>
    <submittedName>
        <fullName evidence="4">Uncharacterized protein LOC113207595</fullName>
    </submittedName>
</protein>
<dbReference type="KEGG" id="foc:113207595"/>
<accession>A0A6J1SH29</accession>
<dbReference type="OrthoDB" id="10551402at2759"/>
<proteinExistence type="predicted"/>
<evidence type="ECO:0000256" key="1">
    <source>
        <dbReference type="SAM" id="MobiDB-lite"/>
    </source>
</evidence>
<feature type="signal peptide" evidence="2">
    <location>
        <begin position="1"/>
        <end position="25"/>
    </location>
</feature>
<reference evidence="4" key="1">
    <citation type="submission" date="2025-08" db="UniProtKB">
        <authorList>
            <consortium name="RefSeq"/>
        </authorList>
    </citation>
    <scope>IDENTIFICATION</scope>
    <source>
        <tissue evidence="4">Whole organism</tissue>
    </source>
</reference>
<dbReference type="GeneID" id="113207595"/>
<sequence length="292" mass="31957">MKLPALSQCVLLGVLAGLCVHETCGLPRPAPAPRPEPHGSGWVPSGSWSSPASFGAVSPVNPWPAPAAQAGWTDYGVGVDPWAAQVVKKKPSYASLYPWVEKPVYRHVPSYQPQPHGGYAGWTRIPVLDEEGGNQWVAWVPEEFGDFVIVRKDKVKPKNKKKIEEEEEEEEPEPPKPKKKKVKTIVEEEAPEEEPPKPKKKTKTIVEEEAPEEERPKKKVKTIVEDEVPPKKTVTKVVTTEENAPPSTSTTTTSKSSDTSRVTKTEVIEEASTVPDSVSVPAPSSVKAEAKK</sequence>
<evidence type="ECO:0000313" key="4">
    <source>
        <dbReference type="RefSeq" id="XP_026280013.2"/>
    </source>
</evidence>
<feature type="chain" id="PRO_5039456828" evidence="2">
    <location>
        <begin position="26"/>
        <end position="292"/>
    </location>
</feature>
<dbReference type="RefSeq" id="XP_026280013.2">
    <property type="nucleotide sequence ID" value="XM_026424228.2"/>
</dbReference>
<keyword evidence="2" id="KW-0732">Signal</keyword>
<dbReference type="Proteomes" id="UP000504606">
    <property type="component" value="Unplaced"/>
</dbReference>
<dbReference type="AlphaFoldDB" id="A0A6J1SH29"/>
<evidence type="ECO:0000256" key="2">
    <source>
        <dbReference type="SAM" id="SignalP"/>
    </source>
</evidence>
<feature type="compositionally biased region" description="Low complexity" evidence="1">
    <location>
        <begin position="271"/>
        <end position="292"/>
    </location>
</feature>
<feature type="compositionally biased region" description="Low complexity" evidence="1">
    <location>
        <begin position="231"/>
        <end position="260"/>
    </location>
</feature>
<feature type="region of interest" description="Disordered" evidence="1">
    <location>
        <begin position="158"/>
        <end position="292"/>
    </location>
</feature>
<keyword evidence="3" id="KW-1185">Reference proteome</keyword>